<dbReference type="OrthoDB" id="9815829at2"/>
<dbReference type="Pfam" id="PF00535">
    <property type="entry name" value="Glycos_transf_2"/>
    <property type="match status" value="1"/>
</dbReference>
<dbReference type="InterPro" id="IPR029044">
    <property type="entry name" value="Nucleotide-diphossugar_trans"/>
</dbReference>
<dbReference type="STRING" id="477680.SAMN05421788_108287"/>
<dbReference type="InterPro" id="IPR001173">
    <property type="entry name" value="Glyco_trans_2-like"/>
</dbReference>
<dbReference type="KEGG" id="fln:FLA_1580"/>
<dbReference type="Proteomes" id="UP000186917">
    <property type="component" value="Unassembled WGS sequence"/>
</dbReference>
<comment type="similarity">
    <text evidence="1">Belongs to the glycosyltransferase 2 family.</text>
</comment>
<evidence type="ECO:0000256" key="1">
    <source>
        <dbReference type="ARBA" id="ARBA00006739"/>
    </source>
</evidence>
<keyword evidence="3 5" id="KW-0808">Transferase</keyword>
<keyword evidence="2" id="KW-0328">Glycosyltransferase</keyword>
<dbReference type="EMBL" id="FTOR01000008">
    <property type="protein sequence ID" value="SIT29325.1"/>
    <property type="molecule type" value="Genomic_DNA"/>
</dbReference>
<organism evidence="5 6">
    <name type="scientific">Filimonas lacunae</name>
    <dbReference type="NCBI Taxonomy" id="477680"/>
    <lineage>
        <taxon>Bacteria</taxon>
        <taxon>Pseudomonadati</taxon>
        <taxon>Bacteroidota</taxon>
        <taxon>Chitinophagia</taxon>
        <taxon>Chitinophagales</taxon>
        <taxon>Chitinophagaceae</taxon>
        <taxon>Filimonas</taxon>
    </lineage>
</organism>
<evidence type="ECO:0000256" key="2">
    <source>
        <dbReference type="ARBA" id="ARBA00022676"/>
    </source>
</evidence>
<evidence type="ECO:0000313" key="5">
    <source>
        <dbReference type="EMBL" id="SIT29325.1"/>
    </source>
</evidence>
<reference evidence="6" key="1">
    <citation type="submission" date="2017-01" db="EMBL/GenBank/DDBJ databases">
        <authorList>
            <person name="Varghese N."/>
            <person name="Submissions S."/>
        </authorList>
    </citation>
    <scope>NUCLEOTIDE SEQUENCE [LARGE SCALE GENOMIC DNA]</scope>
    <source>
        <strain evidence="6">DSM 21054</strain>
    </source>
</reference>
<feature type="domain" description="Glycosyltransferase 2-like" evidence="4">
    <location>
        <begin position="7"/>
        <end position="159"/>
    </location>
</feature>
<evidence type="ECO:0000259" key="4">
    <source>
        <dbReference type="Pfam" id="PF00535"/>
    </source>
</evidence>
<gene>
    <name evidence="5" type="ORF">SAMN05421788_108287</name>
</gene>
<dbReference type="CDD" id="cd00761">
    <property type="entry name" value="Glyco_tranf_GTA_type"/>
    <property type="match status" value="1"/>
</dbReference>
<dbReference type="Gene3D" id="3.90.550.10">
    <property type="entry name" value="Spore Coat Polysaccharide Biosynthesis Protein SpsA, Chain A"/>
    <property type="match status" value="1"/>
</dbReference>
<proteinExistence type="inferred from homology"/>
<dbReference type="InterPro" id="IPR050834">
    <property type="entry name" value="Glycosyltransf_2"/>
</dbReference>
<dbReference type="AlphaFoldDB" id="A0A173MDA6"/>
<evidence type="ECO:0000313" key="6">
    <source>
        <dbReference type="Proteomes" id="UP000186917"/>
    </source>
</evidence>
<accession>A0A173MDA6</accession>
<protein>
    <submittedName>
        <fullName evidence="5">Glycosyltransferase involved in cell wall bisynthesis</fullName>
    </submittedName>
</protein>
<evidence type="ECO:0000256" key="3">
    <source>
        <dbReference type="ARBA" id="ARBA00022679"/>
    </source>
</evidence>
<dbReference type="GO" id="GO:0016757">
    <property type="term" value="F:glycosyltransferase activity"/>
    <property type="evidence" value="ECO:0007669"/>
    <property type="project" value="UniProtKB-KW"/>
</dbReference>
<dbReference type="SUPFAM" id="SSF53448">
    <property type="entry name" value="Nucleotide-diphospho-sugar transferases"/>
    <property type="match status" value="1"/>
</dbReference>
<dbReference type="PANTHER" id="PTHR43685:SF5">
    <property type="entry name" value="GLYCOSYLTRANSFERASE EPSE-RELATED"/>
    <property type="match status" value="1"/>
</dbReference>
<dbReference type="RefSeq" id="WP_076381294.1">
    <property type="nucleotide sequence ID" value="NZ_AP017422.1"/>
</dbReference>
<name>A0A173MDA6_9BACT</name>
<dbReference type="PANTHER" id="PTHR43685">
    <property type="entry name" value="GLYCOSYLTRANSFERASE"/>
    <property type="match status" value="1"/>
</dbReference>
<keyword evidence="6" id="KW-1185">Reference proteome</keyword>
<sequence length="316" mass="35592">MHPVKVTVLMPAYNAAPYIGAAIASVLSQTMPHFELLIVNDGSTDNTTAVIQSFNDTRIRLIYQPNSGVAAALNKGLSLARGEYIARFDADDICQPNRLQQQMTYLDAHPDYVITGSDAEYISEQGEYLCYYSCHAHSNDAIKQHLHTSCPFTHSSVMYRRQAVLQCGGYPVLAMNMEDHLLWVKLSSAGKFYNFPAPLIQVRFNPASVTIDEKWRGRRFRVLKYGILQRGVITAAEGAELTGIVQKQNATASIRHGAYFALCGKKLLLNNHMPVKARSYIRKAIQSAPFRLDNYALFVISYFPEKYIQWLNKKMN</sequence>